<comment type="subcellular location">
    <subcellularLocation>
        <location evidence="1">Secreted</location>
    </subcellularLocation>
</comment>
<evidence type="ECO:0000256" key="2">
    <source>
        <dbReference type="ARBA" id="ARBA00010112"/>
    </source>
</evidence>
<reference evidence="6" key="1">
    <citation type="journal article" date="2015" name="Nat. Genet.">
        <title>The genome and transcriptome of the zoonotic hookworm Ancylostoma ceylanicum identify infection-specific gene families.</title>
        <authorList>
            <person name="Schwarz E.M."/>
            <person name="Hu Y."/>
            <person name="Antoshechkin I."/>
            <person name="Miller M.M."/>
            <person name="Sternberg P.W."/>
            <person name="Aroian R.V."/>
        </authorList>
    </citation>
    <scope>NUCLEOTIDE SEQUENCE</scope>
    <source>
        <strain evidence="6">HY135</strain>
    </source>
</reference>
<evidence type="ECO:0000256" key="4">
    <source>
        <dbReference type="ARBA" id="ARBA00022729"/>
    </source>
</evidence>
<evidence type="ECO:0008006" key="7">
    <source>
        <dbReference type="Google" id="ProtNLM"/>
    </source>
</evidence>
<comment type="similarity">
    <text evidence="2">Belongs to the nematode transthyretin-like family.</text>
</comment>
<proteinExistence type="inferred from homology"/>
<keyword evidence="6" id="KW-1185">Reference proteome</keyword>
<name>A0A016U947_9BILA</name>
<dbReference type="InterPro" id="IPR038479">
    <property type="entry name" value="Transthyretin-like_sf"/>
</dbReference>
<keyword evidence="3" id="KW-0964">Secreted</keyword>
<comment type="caution">
    <text evidence="5">The sequence shown here is derived from an EMBL/GenBank/DDBJ whole genome shotgun (WGS) entry which is preliminary data.</text>
</comment>
<organism evidence="5 6">
    <name type="scientific">Ancylostoma ceylanicum</name>
    <dbReference type="NCBI Taxonomy" id="53326"/>
    <lineage>
        <taxon>Eukaryota</taxon>
        <taxon>Metazoa</taxon>
        <taxon>Ecdysozoa</taxon>
        <taxon>Nematoda</taxon>
        <taxon>Chromadorea</taxon>
        <taxon>Rhabditida</taxon>
        <taxon>Rhabditina</taxon>
        <taxon>Rhabditomorpha</taxon>
        <taxon>Strongyloidea</taxon>
        <taxon>Ancylostomatidae</taxon>
        <taxon>Ancylostomatinae</taxon>
        <taxon>Ancylostoma</taxon>
    </lineage>
</organism>
<accession>A0A016U947</accession>
<dbReference type="OrthoDB" id="5819256at2759"/>
<dbReference type="Gene3D" id="2.60.40.3330">
    <property type="match status" value="1"/>
</dbReference>
<dbReference type="Proteomes" id="UP000024635">
    <property type="component" value="Unassembled WGS sequence"/>
</dbReference>
<evidence type="ECO:0000313" key="5">
    <source>
        <dbReference type="EMBL" id="EYC11441.1"/>
    </source>
</evidence>
<gene>
    <name evidence="5" type="primary">Acey_s0050.g1914</name>
    <name evidence="5" type="ORF">Y032_0050g1914</name>
</gene>
<evidence type="ECO:0000256" key="3">
    <source>
        <dbReference type="ARBA" id="ARBA00022525"/>
    </source>
</evidence>
<dbReference type="PANTHER" id="PTHR21700">
    <property type="entry name" value="TRANSTHYRETIN-LIKE FAMILY PROTEIN-RELATED"/>
    <property type="match status" value="1"/>
</dbReference>
<keyword evidence="4" id="KW-0732">Signal</keyword>
<dbReference type="GO" id="GO:0009986">
    <property type="term" value="C:cell surface"/>
    <property type="evidence" value="ECO:0007669"/>
    <property type="project" value="InterPro"/>
</dbReference>
<dbReference type="AlphaFoldDB" id="A0A016U947"/>
<dbReference type="InterPro" id="IPR001534">
    <property type="entry name" value="Transthyretin-like"/>
</dbReference>
<dbReference type="PANTHER" id="PTHR21700:SF24">
    <property type="entry name" value="TRANSTHYRETIN-LIKE FAMILY PROTEIN"/>
    <property type="match status" value="1"/>
</dbReference>
<protein>
    <recommendedName>
        <fullName evidence="7">Transthyretin-like family protein</fullName>
    </recommendedName>
</protein>
<sequence length="181" mass="19752">MGKRHVLVPTGFAVWVFNRPGENQRSSPLPPSSASRSHGKMHLLTITLLSVKVLIVCAGLLSGRKQSVAVSGHLECNGKPATDVKVKLYDKEILLDYKLDQGTTDETGSFYLRGSKKEVTNIDPKVNIYHKCNYDGPCFKKLDVVIPESFITPSNTPQSVFNIGTINLAGSFSGESIDCLN</sequence>
<dbReference type="Pfam" id="PF01060">
    <property type="entry name" value="TTR-52"/>
    <property type="match status" value="1"/>
</dbReference>
<evidence type="ECO:0000256" key="1">
    <source>
        <dbReference type="ARBA" id="ARBA00004613"/>
    </source>
</evidence>
<dbReference type="EMBL" id="JARK01001386">
    <property type="protein sequence ID" value="EYC11441.1"/>
    <property type="molecule type" value="Genomic_DNA"/>
</dbReference>
<dbReference type="GO" id="GO:0005576">
    <property type="term" value="C:extracellular region"/>
    <property type="evidence" value="ECO:0007669"/>
    <property type="project" value="UniProtKB-SubCell"/>
</dbReference>
<evidence type="ECO:0000313" key="6">
    <source>
        <dbReference type="Proteomes" id="UP000024635"/>
    </source>
</evidence>